<accession>A0AA38LTR4</accession>
<dbReference type="Proteomes" id="UP001164286">
    <property type="component" value="Unassembled WGS sequence"/>
</dbReference>
<dbReference type="GeneID" id="77731819"/>
<evidence type="ECO:0000256" key="1">
    <source>
        <dbReference type="SAM" id="Phobius"/>
    </source>
</evidence>
<sequence>MNALRSKKVFVVTCAVIAPVSFFGGTWLKDYFIERKIANEGVPERQLRTRTRIAALQQEKSELLKEGEAVDLKILELRKRISGSP</sequence>
<organism evidence="2 3">
    <name type="scientific">Dioszegia hungarica</name>
    <dbReference type="NCBI Taxonomy" id="4972"/>
    <lineage>
        <taxon>Eukaryota</taxon>
        <taxon>Fungi</taxon>
        <taxon>Dikarya</taxon>
        <taxon>Basidiomycota</taxon>
        <taxon>Agaricomycotina</taxon>
        <taxon>Tremellomycetes</taxon>
        <taxon>Tremellales</taxon>
        <taxon>Bulleribasidiaceae</taxon>
        <taxon>Dioszegia</taxon>
    </lineage>
</organism>
<dbReference type="RefSeq" id="XP_052944892.1">
    <property type="nucleotide sequence ID" value="XM_053092614.1"/>
</dbReference>
<evidence type="ECO:0000313" key="2">
    <source>
        <dbReference type="EMBL" id="KAI9635115.1"/>
    </source>
</evidence>
<evidence type="ECO:0000313" key="3">
    <source>
        <dbReference type="Proteomes" id="UP001164286"/>
    </source>
</evidence>
<comment type="caution">
    <text evidence="2">The sequence shown here is derived from an EMBL/GenBank/DDBJ whole genome shotgun (WGS) entry which is preliminary data.</text>
</comment>
<reference evidence="2" key="1">
    <citation type="journal article" date="2022" name="G3 (Bethesda)">
        <title>High quality genome of the basidiomycete yeast Dioszegia hungarica PDD-24b-2 isolated from cloud water.</title>
        <authorList>
            <person name="Jarrige D."/>
            <person name="Haridas S."/>
            <person name="Bleykasten-Grosshans C."/>
            <person name="Joly M."/>
            <person name="Nadalig T."/>
            <person name="Sancelme M."/>
            <person name="Vuilleumier S."/>
            <person name="Grigoriev I.V."/>
            <person name="Amato P."/>
            <person name="Bringel F."/>
        </authorList>
    </citation>
    <scope>NUCLEOTIDE SEQUENCE</scope>
    <source>
        <strain evidence="2">PDD-24b-2</strain>
    </source>
</reference>
<protein>
    <submittedName>
        <fullName evidence="2">Uncharacterized protein</fullName>
    </submittedName>
</protein>
<keyword evidence="1" id="KW-0472">Membrane</keyword>
<dbReference type="AlphaFoldDB" id="A0AA38LTR4"/>
<keyword evidence="3" id="KW-1185">Reference proteome</keyword>
<gene>
    <name evidence="2" type="ORF">MKK02DRAFT_43795</name>
</gene>
<name>A0AA38LTR4_9TREE</name>
<keyword evidence="1" id="KW-0812">Transmembrane</keyword>
<proteinExistence type="predicted"/>
<feature type="transmembrane region" description="Helical" evidence="1">
    <location>
        <begin position="9"/>
        <end position="28"/>
    </location>
</feature>
<keyword evidence="1" id="KW-1133">Transmembrane helix</keyword>
<dbReference type="EMBL" id="JAKWFO010000005">
    <property type="protein sequence ID" value="KAI9635115.1"/>
    <property type="molecule type" value="Genomic_DNA"/>
</dbReference>